<evidence type="ECO:0000256" key="4">
    <source>
        <dbReference type="ARBA" id="ARBA00022705"/>
    </source>
</evidence>
<dbReference type="KEGG" id="kro:BVG79_02411"/>
<keyword evidence="5" id="KW-0239">DNA-directed DNA polymerase</keyword>
<evidence type="ECO:0000256" key="5">
    <source>
        <dbReference type="ARBA" id="ARBA00022932"/>
    </source>
</evidence>
<dbReference type="Proteomes" id="UP000242447">
    <property type="component" value="Chromosome"/>
</dbReference>
<dbReference type="RefSeq" id="WP_085787105.1">
    <property type="nucleotide sequence ID" value="NZ_CP019937.1"/>
</dbReference>
<evidence type="ECO:0000256" key="1">
    <source>
        <dbReference type="ARBA" id="ARBA00012417"/>
    </source>
</evidence>
<dbReference type="GO" id="GO:0006261">
    <property type="term" value="P:DNA-templated DNA replication"/>
    <property type="evidence" value="ECO:0007669"/>
    <property type="project" value="TreeGrafter"/>
</dbReference>
<protein>
    <recommendedName>
        <fullName evidence="1">DNA-directed DNA polymerase</fullName>
        <ecNumber evidence="1">2.7.7.7</ecNumber>
    </recommendedName>
</protein>
<dbReference type="PANTHER" id="PTHR34388">
    <property type="entry name" value="DNA POLYMERASE III SUBUNIT DELTA"/>
    <property type="match status" value="1"/>
</dbReference>
<keyword evidence="4" id="KW-0235">DNA replication</keyword>
<evidence type="ECO:0000256" key="3">
    <source>
        <dbReference type="ARBA" id="ARBA00022695"/>
    </source>
</evidence>
<dbReference type="Gene3D" id="3.40.50.300">
    <property type="entry name" value="P-loop containing nucleotide triphosphate hydrolases"/>
    <property type="match status" value="1"/>
</dbReference>
<name>A0A1W6P2Y9_9RHOB</name>
<dbReference type="PANTHER" id="PTHR34388:SF1">
    <property type="entry name" value="DNA POLYMERASE III SUBUNIT DELTA"/>
    <property type="match status" value="1"/>
</dbReference>
<evidence type="ECO:0000256" key="7">
    <source>
        <dbReference type="ARBA" id="ARBA00049244"/>
    </source>
</evidence>
<evidence type="ECO:0000256" key="2">
    <source>
        <dbReference type="ARBA" id="ARBA00022679"/>
    </source>
</evidence>
<gene>
    <name evidence="8" type="primary">holA</name>
    <name evidence="8" type="ORF">BVG79_02411</name>
</gene>
<keyword evidence="2 8" id="KW-0808">Transferase</keyword>
<dbReference type="InterPro" id="IPR008921">
    <property type="entry name" value="DNA_pol3_clamp-load_cplx_C"/>
</dbReference>
<dbReference type="InterPro" id="IPR027417">
    <property type="entry name" value="P-loop_NTPase"/>
</dbReference>
<dbReference type="InterPro" id="IPR005790">
    <property type="entry name" value="DNA_polIII_delta"/>
</dbReference>
<dbReference type="GO" id="GO:0003887">
    <property type="term" value="F:DNA-directed DNA polymerase activity"/>
    <property type="evidence" value="ECO:0007669"/>
    <property type="project" value="UniProtKB-KW"/>
</dbReference>
<evidence type="ECO:0000313" key="8">
    <source>
        <dbReference type="EMBL" id="ARO15751.1"/>
    </source>
</evidence>
<dbReference type="Gene3D" id="1.20.272.10">
    <property type="match status" value="1"/>
</dbReference>
<dbReference type="STRING" id="92947.BVG79_02411"/>
<dbReference type="GO" id="GO:0009360">
    <property type="term" value="C:DNA polymerase III complex"/>
    <property type="evidence" value="ECO:0007669"/>
    <property type="project" value="TreeGrafter"/>
</dbReference>
<keyword evidence="3 8" id="KW-0548">Nucleotidyltransferase</keyword>
<dbReference type="OrthoDB" id="9804983at2"/>
<comment type="catalytic activity">
    <reaction evidence="7">
        <text>DNA(n) + a 2'-deoxyribonucleoside 5'-triphosphate = DNA(n+1) + diphosphate</text>
        <dbReference type="Rhea" id="RHEA:22508"/>
        <dbReference type="Rhea" id="RHEA-COMP:17339"/>
        <dbReference type="Rhea" id="RHEA-COMP:17340"/>
        <dbReference type="ChEBI" id="CHEBI:33019"/>
        <dbReference type="ChEBI" id="CHEBI:61560"/>
        <dbReference type="ChEBI" id="CHEBI:173112"/>
        <dbReference type="EC" id="2.7.7.7"/>
    </reaction>
</comment>
<dbReference type="SUPFAM" id="SSF48019">
    <property type="entry name" value="post-AAA+ oligomerization domain-like"/>
    <property type="match status" value="1"/>
</dbReference>
<comment type="similarity">
    <text evidence="6">Belongs to the DNA polymerase HolA subunit family.</text>
</comment>
<dbReference type="GO" id="GO:0003677">
    <property type="term" value="F:DNA binding"/>
    <property type="evidence" value="ECO:0007669"/>
    <property type="project" value="InterPro"/>
</dbReference>
<dbReference type="EC" id="2.7.7.7" evidence="1"/>
<accession>A0A1W6P2Y9</accession>
<evidence type="ECO:0000313" key="9">
    <source>
        <dbReference type="Proteomes" id="UP000242447"/>
    </source>
</evidence>
<sequence length="351" mass="37360">MKLNARDALAFFQRPDPAGMGALIAGEDQVRVAERRRQVLSALLGPNAEAEMRLTRIPAADLRKDGAMLLDALKAIGFFPGPRAVLLEDATDGLSAVIGKAMKEWQAGDAQLIITAGALTARSSLRKLAEGAPRFAAVVLYDDPPSPDEVMQMLATAGLTQVADDGRVAILSLSKLLDPGDLRQTIEKLSLFKMGDAAPVSAADIAANAPQSHEADTDSLIATVALGRRGEIAGQMRLLYAQGVQPVGLCIATLRHFRQLHAAMTHPGGVAEGLSSAQPPVFGPRRDAIIAQSRGWTTDRVEGALQTILETDLRLRSANPPPQGPLVERMLLRLASIAKAQSSRGQDNNRR</sequence>
<organism evidence="8 9">
    <name type="scientific">Ketogulonicigenium robustum</name>
    <dbReference type="NCBI Taxonomy" id="92947"/>
    <lineage>
        <taxon>Bacteria</taxon>
        <taxon>Pseudomonadati</taxon>
        <taxon>Pseudomonadota</taxon>
        <taxon>Alphaproteobacteria</taxon>
        <taxon>Rhodobacterales</taxon>
        <taxon>Roseobacteraceae</taxon>
        <taxon>Ketogulonicigenium</taxon>
    </lineage>
</organism>
<proteinExistence type="inferred from homology"/>
<dbReference type="AlphaFoldDB" id="A0A1W6P2Y9"/>
<reference evidence="8 9" key="1">
    <citation type="submission" date="2017-02" db="EMBL/GenBank/DDBJ databases">
        <title>Ketogulonicigenium robustum SPU B003 Genome sequencing and assembly.</title>
        <authorList>
            <person name="Li Y."/>
            <person name="Liu L."/>
            <person name="Wang C."/>
            <person name="Zhang M."/>
            <person name="Zhang T."/>
            <person name="Zhang Y."/>
        </authorList>
    </citation>
    <scope>NUCLEOTIDE SEQUENCE [LARGE SCALE GENOMIC DNA]</scope>
    <source>
        <strain evidence="8 9">SPU_B003</strain>
    </source>
</reference>
<dbReference type="EMBL" id="CP019937">
    <property type="protein sequence ID" value="ARO15751.1"/>
    <property type="molecule type" value="Genomic_DNA"/>
</dbReference>
<evidence type="ECO:0000256" key="6">
    <source>
        <dbReference type="ARBA" id="ARBA00034754"/>
    </source>
</evidence>
<keyword evidence="9" id="KW-1185">Reference proteome</keyword>